<comment type="catalytic activity">
    <reaction evidence="7 8">
        <text>4 porphobilinogen + H2O = hydroxymethylbilane + 4 NH4(+)</text>
        <dbReference type="Rhea" id="RHEA:13185"/>
        <dbReference type="ChEBI" id="CHEBI:15377"/>
        <dbReference type="ChEBI" id="CHEBI:28938"/>
        <dbReference type="ChEBI" id="CHEBI:57845"/>
        <dbReference type="ChEBI" id="CHEBI:58126"/>
        <dbReference type="EC" id="2.5.1.61"/>
    </reaction>
</comment>
<dbReference type="AlphaFoldDB" id="A0A193LBW6"/>
<evidence type="ECO:0000259" key="10">
    <source>
        <dbReference type="Pfam" id="PF03900"/>
    </source>
</evidence>
<dbReference type="UniPathway" id="UPA00251">
    <property type="reaction ID" value="UER00319"/>
</dbReference>
<comment type="subunit">
    <text evidence="4 8">Monomer.</text>
</comment>
<gene>
    <name evidence="8" type="primary">hemC</name>
    <name evidence="11" type="ORF">BA177_00870</name>
</gene>
<keyword evidence="12" id="KW-1185">Reference proteome</keyword>
<comment type="cofactor">
    <cofactor evidence="8">
        <name>dipyrromethane</name>
        <dbReference type="ChEBI" id="CHEBI:60342"/>
    </cofactor>
    <text evidence="8">Binds 1 dipyrromethane group covalently.</text>
</comment>
<dbReference type="KEGG" id="woc:BA177_00870"/>
<evidence type="ECO:0000256" key="1">
    <source>
        <dbReference type="ARBA" id="ARBA00002869"/>
    </source>
</evidence>
<dbReference type="EC" id="2.5.1.61" evidence="8"/>
<evidence type="ECO:0000256" key="8">
    <source>
        <dbReference type="HAMAP-Rule" id="MF_00260"/>
    </source>
</evidence>
<dbReference type="GO" id="GO:0004418">
    <property type="term" value="F:hydroxymethylbilane synthase activity"/>
    <property type="evidence" value="ECO:0007669"/>
    <property type="project" value="UniProtKB-UniRule"/>
</dbReference>
<comment type="function">
    <text evidence="1 8">Tetrapolymerization of the monopyrrole PBG into the hydroxymethylbilane pre-uroporphyrinogen in several discrete steps.</text>
</comment>
<evidence type="ECO:0000256" key="5">
    <source>
        <dbReference type="ARBA" id="ARBA00022679"/>
    </source>
</evidence>
<evidence type="ECO:0000256" key="3">
    <source>
        <dbReference type="ARBA" id="ARBA00005638"/>
    </source>
</evidence>
<dbReference type="InterPro" id="IPR022418">
    <property type="entry name" value="Porphobilinogen_deaminase_C"/>
</dbReference>
<evidence type="ECO:0000256" key="4">
    <source>
        <dbReference type="ARBA" id="ARBA00011245"/>
    </source>
</evidence>
<reference evidence="11 12" key="1">
    <citation type="submission" date="2016-06" db="EMBL/GenBank/DDBJ databases">
        <title>Complete genome sequence of a deep-branching marine Gamma Proteobacterium Woeseia oceani type strain XK5.</title>
        <authorList>
            <person name="Mu D."/>
            <person name="Du Z."/>
        </authorList>
    </citation>
    <scope>NUCLEOTIDE SEQUENCE [LARGE SCALE GENOMIC DNA]</scope>
    <source>
        <strain evidence="11 12">XK5</strain>
    </source>
</reference>
<evidence type="ECO:0000259" key="9">
    <source>
        <dbReference type="Pfam" id="PF01379"/>
    </source>
</evidence>
<dbReference type="RefSeq" id="WP_068611901.1">
    <property type="nucleotide sequence ID" value="NZ_CP016268.1"/>
</dbReference>
<name>A0A193LBW6_9GAMM</name>
<dbReference type="EMBL" id="CP016268">
    <property type="protein sequence ID" value="ANO49963.1"/>
    <property type="molecule type" value="Genomic_DNA"/>
</dbReference>
<accession>A0A193LBW6</accession>
<dbReference type="FunFam" id="3.40.190.10:FF:000004">
    <property type="entry name" value="Porphobilinogen deaminase"/>
    <property type="match status" value="1"/>
</dbReference>
<feature type="modified residue" description="S-(dipyrrolylmethanemethyl)cysteine" evidence="8">
    <location>
        <position position="239"/>
    </location>
</feature>
<dbReference type="Gene3D" id="3.40.190.10">
    <property type="entry name" value="Periplasmic binding protein-like II"/>
    <property type="match status" value="2"/>
</dbReference>
<dbReference type="OrthoDB" id="9810298at2"/>
<protein>
    <recommendedName>
        <fullName evidence="8">Porphobilinogen deaminase</fullName>
        <shortName evidence="8">PBG</shortName>
        <ecNumber evidence="8">2.5.1.61</ecNumber>
    </recommendedName>
    <alternativeName>
        <fullName evidence="8">Hydroxymethylbilane synthase</fullName>
        <shortName evidence="8">HMBS</shortName>
    </alternativeName>
    <alternativeName>
        <fullName evidence="8">Pre-uroporphyrinogen synthase</fullName>
    </alternativeName>
</protein>
<dbReference type="Pfam" id="PF03900">
    <property type="entry name" value="Porphobil_deamC"/>
    <property type="match status" value="1"/>
</dbReference>
<evidence type="ECO:0000313" key="12">
    <source>
        <dbReference type="Proteomes" id="UP000092695"/>
    </source>
</evidence>
<feature type="domain" description="Porphobilinogen deaminase C-terminal" evidence="10">
    <location>
        <begin position="224"/>
        <end position="292"/>
    </location>
</feature>
<dbReference type="InterPro" id="IPR036803">
    <property type="entry name" value="Porphobilinogen_deaminase_C_sf"/>
</dbReference>
<dbReference type="GO" id="GO:0005737">
    <property type="term" value="C:cytoplasm"/>
    <property type="evidence" value="ECO:0007669"/>
    <property type="project" value="UniProtKB-UniRule"/>
</dbReference>
<comment type="similarity">
    <text evidence="3 8">Belongs to the HMBS family.</text>
</comment>
<organism evidence="11 12">
    <name type="scientific">Woeseia oceani</name>
    <dbReference type="NCBI Taxonomy" id="1548547"/>
    <lineage>
        <taxon>Bacteria</taxon>
        <taxon>Pseudomonadati</taxon>
        <taxon>Pseudomonadota</taxon>
        <taxon>Gammaproteobacteria</taxon>
        <taxon>Woeseiales</taxon>
        <taxon>Woeseiaceae</taxon>
        <taxon>Woeseia</taxon>
    </lineage>
</organism>
<feature type="domain" description="Porphobilinogen deaminase N-terminal" evidence="9">
    <location>
        <begin position="3"/>
        <end position="209"/>
    </location>
</feature>
<evidence type="ECO:0000313" key="11">
    <source>
        <dbReference type="EMBL" id="ANO49963.1"/>
    </source>
</evidence>
<dbReference type="PRINTS" id="PR00151">
    <property type="entry name" value="PORPHBDMNASE"/>
</dbReference>
<dbReference type="HAMAP" id="MF_00260">
    <property type="entry name" value="Porphobil_deam"/>
    <property type="match status" value="1"/>
</dbReference>
<proteinExistence type="inferred from homology"/>
<dbReference type="InterPro" id="IPR022417">
    <property type="entry name" value="Porphobilin_deaminase_N"/>
</dbReference>
<sequence length="303" mass="31845">MHIRIATRKSLLALWQAEYVAAEINRTVPSATVELVPLSTRGDEVLDRSLQKIGGKGLFIKELEVAMQDGRADIAVHSMKDVPAVMPEGFCIAAILPRGNPADALLGREAVTLKTLPEGAVVGSSSLRRQAQILAVRPDLCVKPLRGNVQTRIGKLDAGEYDAIVLAAAGLERLELADRISEVLPATTMLPAAGQGVIGIECLSDRDDLCSLLARLEDPVTAVTTRAERAVAHRLEASCHSPVASYAILNGDELTLEALVARADGSEVLRQQSSGRAADAAELGTALADVLLANGAANLLAGS</sequence>
<dbReference type="SUPFAM" id="SSF53850">
    <property type="entry name" value="Periplasmic binding protein-like II"/>
    <property type="match status" value="1"/>
</dbReference>
<keyword evidence="6 8" id="KW-0627">Porphyrin biosynthesis</keyword>
<dbReference type="CDD" id="cd13646">
    <property type="entry name" value="PBP2_EcHMBS_like"/>
    <property type="match status" value="1"/>
</dbReference>
<dbReference type="STRING" id="1548547.BA177_00870"/>
<dbReference type="SUPFAM" id="SSF54782">
    <property type="entry name" value="Porphobilinogen deaminase (hydroxymethylbilane synthase), C-terminal domain"/>
    <property type="match status" value="1"/>
</dbReference>
<dbReference type="PANTHER" id="PTHR11557">
    <property type="entry name" value="PORPHOBILINOGEN DEAMINASE"/>
    <property type="match status" value="1"/>
</dbReference>
<dbReference type="PIRSF" id="PIRSF001438">
    <property type="entry name" value="4pyrrol_synth_OHMeBilane_synth"/>
    <property type="match status" value="1"/>
</dbReference>
<dbReference type="NCBIfam" id="TIGR00212">
    <property type="entry name" value="hemC"/>
    <property type="match status" value="1"/>
</dbReference>
<dbReference type="InterPro" id="IPR022419">
    <property type="entry name" value="Porphobilin_deaminase_cofac_BS"/>
</dbReference>
<dbReference type="PROSITE" id="PS00533">
    <property type="entry name" value="PORPHOBILINOGEN_DEAM"/>
    <property type="match status" value="1"/>
</dbReference>
<dbReference type="FunFam" id="3.40.190.10:FF:000005">
    <property type="entry name" value="Porphobilinogen deaminase"/>
    <property type="match status" value="1"/>
</dbReference>
<dbReference type="Proteomes" id="UP000092695">
    <property type="component" value="Chromosome"/>
</dbReference>
<dbReference type="PANTHER" id="PTHR11557:SF0">
    <property type="entry name" value="PORPHOBILINOGEN DEAMINASE"/>
    <property type="match status" value="1"/>
</dbReference>
<evidence type="ECO:0000256" key="2">
    <source>
        <dbReference type="ARBA" id="ARBA00004735"/>
    </source>
</evidence>
<dbReference type="GO" id="GO:0006782">
    <property type="term" value="P:protoporphyrinogen IX biosynthetic process"/>
    <property type="evidence" value="ECO:0007669"/>
    <property type="project" value="UniProtKB-UniRule"/>
</dbReference>
<dbReference type="Pfam" id="PF01379">
    <property type="entry name" value="Porphobil_deam"/>
    <property type="match status" value="1"/>
</dbReference>
<evidence type="ECO:0000256" key="7">
    <source>
        <dbReference type="ARBA" id="ARBA00048169"/>
    </source>
</evidence>
<evidence type="ECO:0000256" key="6">
    <source>
        <dbReference type="ARBA" id="ARBA00023244"/>
    </source>
</evidence>
<comment type="pathway">
    <text evidence="2">Porphyrin-containing compound metabolism; protoporphyrin-IX biosynthesis; coproporphyrinogen-III from 5-aminolevulinate: step 2/4.</text>
</comment>
<keyword evidence="5 8" id="KW-0808">Transferase</keyword>
<dbReference type="InterPro" id="IPR000860">
    <property type="entry name" value="HemC"/>
</dbReference>
<dbReference type="Gene3D" id="3.30.160.40">
    <property type="entry name" value="Porphobilinogen deaminase, C-terminal domain"/>
    <property type="match status" value="1"/>
</dbReference>
<comment type="miscellaneous">
    <text evidence="8">The porphobilinogen subunits are added to the dipyrromethane group.</text>
</comment>